<keyword evidence="2" id="KW-1185">Reference proteome</keyword>
<dbReference type="AlphaFoldDB" id="A0A2S9KFI1"/>
<comment type="caution">
    <text evidence="1">The sequence shown here is derived from an EMBL/GenBank/DDBJ whole genome shotgun (WGS) entry which is preliminary data.</text>
</comment>
<organism evidence="1 2">
    <name type="scientific">Malikia spinosa</name>
    <dbReference type="NCBI Taxonomy" id="86180"/>
    <lineage>
        <taxon>Bacteria</taxon>
        <taxon>Pseudomonadati</taxon>
        <taxon>Pseudomonadota</taxon>
        <taxon>Betaproteobacteria</taxon>
        <taxon>Burkholderiales</taxon>
        <taxon>Comamonadaceae</taxon>
        <taxon>Malikia</taxon>
    </lineage>
</organism>
<dbReference type="OrthoDB" id="570199at2"/>
<evidence type="ECO:0000313" key="2">
    <source>
        <dbReference type="Proteomes" id="UP000238326"/>
    </source>
</evidence>
<dbReference type="EMBL" id="PVLR01000017">
    <property type="protein sequence ID" value="PRD69201.1"/>
    <property type="molecule type" value="Genomic_DNA"/>
</dbReference>
<evidence type="ECO:0000313" key="1">
    <source>
        <dbReference type="EMBL" id="PRD69201.1"/>
    </source>
</evidence>
<gene>
    <name evidence="1" type="ORF">C6P61_07165</name>
</gene>
<accession>A0A2S9KFI1</accession>
<protein>
    <submittedName>
        <fullName evidence="1">Uncharacterized protein</fullName>
    </submittedName>
</protein>
<dbReference type="Proteomes" id="UP000238326">
    <property type="component" value="Unassembled WGS sequence"/>
</dbReference>
<reference evidence="1 2" key="1">
    <citation type="submission" date="2018-03" db="EMBL/GenBank/DDBJ databases">
        <title>Comparative genomics illustrates the genes involved in a hyperalkaliphilic mechanisms of Serpentinomonas isolated from highly-alkaline calcium-rich serpentinized springs.</title>
        <authorList>
            <person name="Suzuki S."/>
            <person name="Ishii S."/>
            <person name="Walworth N."/>
            <person name="Bird L."/>
            <person name="Kuenen J.G."/>
            <person name="Nealson K.H."/>
        </authorList>
    </citation>
    <scope>NUCLEOTIDE SEQUENCE [LARGE SCALE GENOMIC DNA]</scope>
    <source>
        <strain evidence="1 2">83</strain>
    </source>
</reference>
<proteinExistence type="predicted"/>
<dbReference type="RefSeq" id="WP_146114984.1">
    <property type="nucleotide sequence ID" value="NZ_PVLR01000017.1"/>
</dbReference>
<name>A0A2S9KFI1_9BURK</name>
<sequence length="66" mass="7613">MKQPLSKLVRVPMREAWKHEANDFTPWLAEEDNGGFCYDPEARVSAKDCVMKMTGNRAKELENLTQ</sequence>